<dbReference type="eggNOG" id="ENOG503302Y">
    <property type="taxonomic scope" value="Bacteria"/>
</dbReference>
<dbReference type="Gene3D" id="2.30.30.40">
    <property type="entry name" value="SH3 Domains"/>
    <property type="match status" value="2"/>
</dbReference>
<feature type="domain" description="SH3" evidence="2">
    <location>
        <begin position="1"/>
        <end position="61"/>
    </location>
</feature>
<dbReference type="Pfam" id="PF00018">
    <property type="entry name" value="SH3_1"/>
    <property type="match status" value="2"/>
</dbReference>
<keyword evidence="4" id="KW-1185">Reference proteome</keyword>
<evidence type="ECO:0000313" key="3">
    <source>
        <dbReference type="EMBL" id="KEQ17740.1"/>
    </source>
</evidence>
<comment type="caution">
    <text evidence="3">The sequence shown here is derived from an EMBL/GenBank/DDBJ whole genome shotgun (WGS) entry which is preliminary data.</text>
</comment>
<protein>
    <recommendedName>
        <fullName evidence="2">SH3 domain-containing protein</fullName>
    </recommendedName>
</protein>
<sequence>MKTVKVLEDYQASFPDPVTFNEGDNLTLGKSDEEFPGWIWVTVSSGKEGWAPLPLIRRLSQKQGTAIEDYTARELNIKAGEELKILRELNAWAWVENRVKESGWVPVSKLDQTSDTSFG</sequence>
<dbReference type="CDD" id="cd00174">
    <property type="entry name" value="SH3"/>
    <property type="match status" value="2"/>
</dbReference>
<dbReference type="STRING" id="1137799.GZ78_08640"/>
<dbReference type="RefSeq" id="WP_034834606.1">
    <property type="nucleotide sequence ID" value="NZ_JOKH01000002.1"/>
</dbReference>
<dbReference type="PIRSF" id="PIRSF034961">
    <property type="entry name" value="UCP034961_SH3_2"/>
    <property type="match status" value="1"/>
</dbReference>
<dbReference type="EMBL" id="JOKH01000002">
    <property type="protein sequence ID" value="KEQ17740.1"/>
    <property type="molecule type" value="Genomic_DNA"/>
</dbReference>
<evidence type="ECO:0000256" key="1">
    <source>
        <dbReference type="ARBA" id="ARBA00022443"/>
    </source>
</evidence>
<dbReference type="InterPro" id="IPR036028">
    <property type="entry name" value="SH3-like_dom_sf"/>
</dbReference>
<dbReference type="InterPro" id="IPR014593">
    <property type="entry name" value="UCP034961_SH3_2"/>
</dbReference>
<dbReference type="Proteomes" id="UP000028073">
    <property type="component" value="Unassembled WGS sequence"/>
</dbReference>
<name>A0A081NH17_9GAMM</name>
<dbReference type="SMART" id="SM00326">
    <property type="entry name" value="SH3"/>
    <property type="match status" value="2"/>
</dbReference>
<dbReference type="PROSITE" id="PS50002">
    <property type="entry name" value="SH3"/>
    <property type="match status" value="1"/>
</dbReference>
<dbReference type="SUPFAM" id="SSF50044">
    <property type="entry name" value="SH3-domain"/>
    <property type="match status" value="2"/>
</dbReference>
<accession>A0A081NH17</accession>
<evidence type="ECO:0000259" key="2">
    <source>
        <dbReference type="PROSITE" id="PS50002"/>
    </source>
</evidence>
<keyword evidence="1" id="KW-0728">SH3 domain</keyword>
<dbReference type="AlphaFoldDB" id="A0A081NH17"/>
<dbReference type="InterPro" id="IPR001452">
    <property type="entry name" value="SH3_domain"/>
</dbReference>
<dbReference type="OrthoDB" id="1030757at2"/>
<evidence type="ECO:0000313" key="4">
    <source>
        <dbReference type="Proteomes" id="UP000028073"/>
    </source>
</evidence>
<organism evidence="3 4">
    <name type="scientific">Endozoicomonas numazuensis</name>
    <dbReference type="NCBI Taxonomy" id="1137799"/>
    <lineage>
        <taxon>Bacteria</taxon>
        <taxon>Pseudomonadati</taxon>
        <taxon>Pseudomonadota</taxon>
        <taxon>Gammaproteobacteria</taxon>
        <taxon>Oceanospirillales</taxon>
        <taxon>Endozoicomonadaceae</taxon>
        <taxon>Endozoicomonas</taxon>
    </lineage>
</organism>
<reference evidence="3 4" key="1">
    <citation type="submission" date="2014-06" db="EMBL/GenBank/DDBJ databases">
        <title>Whole Genome Sequences of Three Symbiotic Endozoicomonas Bacteria.</title>
        <authorList>
            <person name="Neave M.J."/>
            <person name="Apprill A."/>
            <person name="Voolstra C.R."/>
        </authorList>
    </citation>
    <scope>NUCLEOTIDE SEQUENCE [LARGE SCALE GENOMIC DNA]</scope>
    <source>
        <strain evidence="3 4">DSM 25634</strain>
    </source>
</reference>
<gene>
    <name evidence="3" type="ORF">GZ78_08640</name>
</gene>
<proteinExistence type="predicted"/>